<feature type="active site" description="Proton acceptor" evidence="3">
    <location>
        <position position="190"/>
    </location>
</feature>
<keyword evidence="7" id="KW-1185">Reference proteome</keyword>
<dbReference type="InterPro" id="IPR015424">
    <property type="entry name" value="PyrdxlP-dep_Trfase"/>
</dbReference>
<comment type="similarity">
    <text evidence="2 5">Belongs to the DegT/DnrJ/EryC1 family.</text>
</comment>
<organism evidence="6 7">
    <name type="scientific">Pseudalgibacter alginicilyticus</name>
    <dbReference type="NCBI Taxonomy" id="1736674"/>
    <lineage>
        <taxon>Bacteria</taxon>
        <taxon>Pseudomonadati</taxon>
        <taxon>Bacteroidota</taxon>
        <taxon>Flavobacteriia</taxon>
        <taxon>Flavobacteriales</taxon>
        <taxon>Flavobacteriaceae</taxon>
        <taxon>Pseudalgibacter</taxon>
    </lineage>
</organism>
<dbReference type="AlphaFoldDB" id="A0A0P0CEW3"/>
<dbReference type="InterPro" id="IPR015421">
    <property type="entry name" value="PyrdxlP-dep_Trfase_major"/>
</dbReference>
<evidence type="ECO:0000313" key="6">
    <source>
        <dbReference type="EMBL" id="ALJ04669.1"/>
    </source>
</evidence>
<dbReference type="RefSeq" id="WP_054725868.1">
    <property type="nucleotide sequence ID" value="NZ_CP012898.1"/>
</dbReference>
<dbReference type="InterPro" id="IPR015422">
    <property type="entry name" value="PyrdxlP-dep_Trfase_small"/>
</dbReference>
<sequence length="367" mass="41414">MIKFLDLYKINNRFQDEFRLKFKEFLESGHYILGHQVETFEQRFAHYCGTKYCIGTSNGLDALILVFSAYLELGVLKKGDEVLVPANTFIASVIAIEKSGLKPVLVEPDVNTYNISYLEIKKQATPNTKAILVVHLYGCIADMEPISAFAKKNDLIVIEDAAQAHGAVNTLDLKAGNLADAAAFSFYPSKNLGALGDAGAITTNNEDLKNVIIKLRNYGASKKYVFDLIGNNNRLDEIQAAFLNIKLNYLDADNDTRREIASYYLSNINNRRVKLPYYNYSKGHVFYAFVIQVDNREAFTNYLHENNVETLIHYPIAPHKQDAFKHLSIKSFPITEAMQHKIVSLPISPVMAQSDIEKVVRVVNQFK</sequence>
<evidence type="ECO:0000313" key="7">
    <source>
        <dbReference type="Proteomes" id="UP000057981"/>
    </source>
</evidence>
<keyword evidence="6" id="KW-0808">Transferase</keyword>
<dbReference type="OrthoDB" id="9804264at2"/>
<dbReference type="Pfam" id="PF01041">
    <property type="entry name" value="DegT_DnrJ_EryC1"/>
    <property type="match status" value="1"/>
</dbReference>
<dbReference type="KEGG" id="ahz:APS56_05765"/>
<evidence type="ECO:0000256" key="4">
    <source>
        <dbReference type="PIRSR" id="PIRSR000390-2"/>
    </source>
</evidence>
<dbReference type="SUPFAM" id="SSF53383">
    <property type="entry name" value="PLP-dependent transferases"/>
    <property type="match status" value="1"/>
</dbReference>
<dbReference type="InterPro" id="IPR000653">
    <property type="entry name" value="DegT/StrS_aminotransferase"/>
</dbReference>
<evidence type="ECO:0000256" key="1">
    <source>
        <dbReference type="ARBA" id="ARBA00022898"/>
    </source>
</evidence>
<keyword evidence="1 4" id="KW-0663">Pyridoxal phosphate</keyword>
<name>A0A0P0CEW3_9FLAO</name>
<dbReference type="GO" id="GO:0008483">
    <property type="term" value="F:transaminase activity"/>
    <property type="evidence" value="ECO:0007669"/>
    <property type="project" value="UniProtKB-KW"/>
</dbReference>
<feature type="modified residue" description="N6-(pyridoxal phosphate)lysine" evidence="4">
    <location>
        <position position="190"/>
    </location>
</feature>
<protein>
    <submittedName>
        <fullName evidence="6">Aminotransferase</fullName>
    </submittedName>
</protein>
<reference evidence="6 7" key="1">
    <citation type="submission" date="2015-10" db="EMBL/GenBank/DDBJ databases">
        <authorList>
            <person name="Gilbert D.G."/>
        </authorList>
    </citation>
    <scope>NUCLEOTIDE SEQUENCE [LARGE SCALE GENOMIC DNA]</scope>
    <source>
        <strain evidence="7">HZ-22</strain>
    </source>
</reference>
<dbReference type="EMBL" id="CP012898">
    <property type="protein sequence ID" value="ALJ04669.1"/>
    <property type="molecule type" value="Genomic_DNA"/>
</dbReference>
<dbReference type="Gene3D" id="3.40.640.10">
    <property type="entry name" value="Type I PLP-dependent aspartate aminotransferase-like (Major domain)"/>
    <property type="match status" value="1"/>
</dbReference>
<dbReference type="CDD" id="cd00616">
    <property type="entry name" value="AHBA_syn"/>
    <property type="match status" value="1"/>
</dbReference>
<gene>
    <name evidence="6" type="ORF">APS56_05765</name>
</gene>
<evidence type="ECO:0000256" key="5">
    <source>
        <dbReference type="RuleBase" id="RU004508"/>
    </source>
</evidence>
<dbReference type="PIRSF" id="PIRSF000390">
    <property type="entry name" value="PLP_StrS"/>
    <property type="match status" value="1"/>
</dbReference>
<proteinExistence type="inferred from homology"/>
<accession>A0A0P0CEW3</accession>
<dbReference type="Gene3D" id="3.90.1150.10">
    <property type="entry name" value="Aspartate Aminotransferase, domain 1"/>
    <property type="match status" value="1"/>
</dbReference>
<evidence type="ECO:0000256" key="2">
    <source>
        <dbReference type="ARBA" id="ARBA00037999"/>
    </source>
</evidence>
<dbReference type="GO" id="GO:0030170">
    <property type="term" value="F:pyridoxal phosphate binding"/>
    <property type="evidence" value="ECO:0007669"/>
    <property type="project" value="TreeGrafter"/>
</dbReference>
<keyword evidence="6" id="KW-0032">Aminotransferase</keyword>
<dbReference type="PANTHER" id="PTHR30244:SF36">
    <property type="entry name" value="3-OXO-GLUCOSE-6-PHOSPHATE:GLUTAMATE AMINOTRANSFERASE"/>
    <property type="match status" value="1"/>
</dbReference>
<dbReference type="STRING" id="1736674.APS56_05765"/>
<dbReference type="GO" id="GO:0000271">
    <property type="term" value="P:polysaccharide biosynthetic process"/>
    <property type="evidence" value="ECO:0007669"/>
    <property type="project" value="TreeGrafter"/>
</dbReference>
<dbReference type="Proteomes" id="UP000057981">
    <property type="component" value="Chromosome"/>
</dbReference>
<dbReference type="PANTHER" id="PTHR30244">
    <property type="entry name" value="TRANSAMINASE"/>
    <property type="match status" value="1"/>
</dbReference>
<evidence type="ECO:0000256" key="3">
    <source>
        <dbReference type="PIRSR" id="PIRSR000390-1"/>
    </source>
</evidence>